<dbReference type="Gene3D" id="6.10.140.140">
    <property type="match status" value="1"/>
</dbReference>
<dbReference type="Gene3D" id="3.30.160.60">
    <property type="entry name" value="Classic Zinc Finger"/>
    <property type="match status" value="12"/>
</dbReference>
<dbReference type="Pfam" id="PF00096">
    <property type="entry name" value="zf-C2H2"/>
    <property type="match status" value="12"/>
</dbReference>
<feature type="domain" description="C2H2-type" evidence="14">
    <location>
        <begin position="514"/>
        <end position="541"/>
    </location>
</feature>
<feature type="domain" description="C2H2-type" evidence="14">
    <location>
        <begin position="374"/>
        <end position="401"/>
    </location>
</feature>
<dbReference type="SUPFAM" id="SSF57667">
    <property type="entry name" value="beta-beta-alpha zinc fingers"/>
    <property type="match status" value="7"/>
</dbReference>
<evidence type="ECO:0000256" key="5">
    <source>
        <dbReference type="ARBA" id="ARBA00022737"/>
    </source>
</evidence>
<dbReference type="InterPro" id="IPR036051">
    <property type="entry name" value="KRAB_dom_sf"/>
</dbReference>
<dbReference type="GO" id="GO:0006355">
    <property type="term" value="P:regulation of DNA-templated transcription"/>
    <property type="evidence" value="ECO:0007669"/>
    <property type="project" value="InterPro"/>
</dbReference>
<dbReference type="GO" id="GO:0005634">
    <property type="term" value="C:nucleus"/>
    <property type="evidence" value="ECO:0007669"/>
    <property type="project" value="UniProtKB-SubCell"/>
</dbReference>
<dbReference type="FunFam" id="3.30.160.60:FF:000934">
    <property type="entry name" value="zinc finger protein 90 homolog"/>
    <property type="match status" value="1"/>
</dbReference>
<feature type="region of interest" description="Disordered" evidence="13">
    <location>
        <begin position="1"/>
        <end position="29"/>
    </location>
</feature>
<feature type="domain" description="KRAB" evidence="15">
    <location>
        <begin position="139"/>
        <end position="209"/>
    </location>
</feature>
<evidence type="ECO:0000256" key="7">
    <source>
        <dbReference type="ARBA" id="ARBA00022833"/>
    </source>
</evidence>
<dbReference type="InterPro" id="IPR001909">
    <property type="entry name" value="KRAB"/>
</dbReference>
<dbReference type="InterPro" id="IPR013087">
    <property type="entry name" value="Znf_C2H2_type"/>
</dbReference>
<evidence type="ECO:0000256" key="13">
    <source>
        <dbReference type="SAM" id="MobiDB-lite"/>
    </source>
</evidence>
<comment type="similarity">
    <text evidence="3">Belongs to the krueppel C2H2-type zinc-finger protein family.</text>
</comment>
<gene>
    <name evidence="16" type="ORF">HJG60_020830</name>
</gene>
<feature type="domain" description="C2H2-type" evidence="14">
    <location>
        <begin position="307"/>
        <end position="334"/>
    </location>
</feature>
<evidence type="ECO:0000256" key="9">
    <source>
        <dbReference type="ARBA" id="ARBA00023125"/>
    </source>
</evidence>
<evidence type="ECO:0000256" key="2">
    <source>
        <dbReference type="ARBA" id="ARBA00004123"/>
    </source>
</evidence>
<keyword evidence="9" id="KW-0238">DNA-binding</keyword>
<evidence type="ECO:0000259" key="15">
    <source>
        <dbReference type="PROSITE" id="PS50805"/>
    </source>
</evidence>
<dbReference type="FunFam" id="3.30.160.60:FF:002402">
    <property type="entry name" value="Zinc finger protein 347"/>
    <property type="match status" value="1"/>
</dbReference>
<feature type="compositionally biased region" description="Polar residues" evidence="13">
    <location>
        <begin position="268"/>
        <end position="278"/>
    </location>
</feature>
<evidence type="ECO:0000256" key="1">
    <source>
        <dbReference type="ARBA" id="ARBA00003767"/>
    </source>
</evidence>
<feature type="domain" description="C2H2-type" evidence="14">
    <location>
        <begin position="486"/>
        <end position="513"/>
    </location>
</feature>
<feature type="domain" description="C2H2-type" evidence="14">
    <location>
        <begin position="402"/>
        <end position="429"/>
    </location>
</feature>
<dbReference type="PANTHER" id="PTHR24377">
    <property type="entry name" value="IP01015P-RELATED"/>
    <property type="match status" value="1"/>
</dbReference>
<dbReference type="FunFam" id="3.30.160.60:FF:002343">
    <property type="entry name" value="Zinc finger protein 33A"/>
    <property type="match status" value="2"/>
</dbReference>
<reference evidence="16 17" key="1">
    <citation type="journal article" date="2020" name="Nature">
        <title>Six reference-quality genomes reveal evolution of bat adaptations.</title>
        <authorList>
            <person name="Jebb D."/>
            <person name="Huang Z."/>
            <person name="Pippel M."/>
            <person name="Hughes G.M."/>
            <person name="Lavrichenko K."/>
            <person name="Devanna P."/>
            <person name="Winkler S."/>
            <person name="Jermiin L.S."/>
            <person name="Skirmuntt E.C."/>
            <person name="Katzourakis A."/>
            <person name="Burkitt-Gray L."/>
            <person name="Ray D.A."/>
            <person name="Sullivan K.A.M."/>
            <person name="Roscito J.G."/>
            <person name="Kirilenko B.M."/>
            <person name="Davalos L.M."/>
            <person name="Corthals A.P."/>
            <person name="Power M.L."/>
            <person name="Jones G."/>
            <person name="Ransome R.D."/>
            <person name="Dechmann D.K.N."/>
            <person name="Locatelli A.G."/>
            <person name="Puechmaille S.J."/>
            <person name="Fedrigo O."/>
            <person name="Jarvis E.D."/>
            <person name="Hiller M."/>
            <person name="Vernes S.C."/>
            <person name="Myers E.W."/>
            <person name="Teeling E.C."/>
        </authorList>
    </citation>
    <scope>NUCLEOTIDE SEQUENCE [LARGE SCALE GENOMIC DNA]</scope>
    <source>
        <strain evidence="16">Bat1K_MPI-CBG_1</strain>
    </source>
</reference>
<feature type="domain" description="C2H2-type" evidence="14">
    <location>
        <begin position="598"/>
        <end position="625"/>
    </location>
</feature>
<name>A0A833ZT37_9CHIR</name>
<evidence type="ECO:0000313" key="17">
    <source>
        <dbReference type="Proteomes" id="UP000664940"/>
    </source>
</evidence>
<keyword evidence="8" id="KW-0805">Transcription regulation</keyword>
<feature type="domain" description="C2H2-type" evidence="14">
    <location>
        <begin position="626"/>
        <end position="652"/>
    </location>
</feature>
<dbReference type="FunFam" id="3.30.160.60:FF:002254">
    <property type="entry name" value="Zinc finger protein 540"/>
    <property type="match status" value="1"/>
</dbReference>
<comment type="function">
    <text evidence="1">May be involved in transcriptional regulation.</text>
</comment>
<evidence type="ECO:0000256" key="6">
    <source>
        <dbReference type="ARBA" id="ARBA00022771"/>
    </source>
</evidence>
<dbReference type="AlphaFoldDB" id="A0A833ZT37"/>
<comment type="subcellular location">
    <subcellularLocation>
        <location evidence="2">Nucleus</location>
    </subcellularLocation>
</comment>
<dbReference type="PROSITE" id="PS50805">
    <property type="entry name" value="KRAB"/>
    <property type="match status" value="1"/>
</dbReference>
<feature type="domain" description="C2H2-type" evidence="14">
    <location>
        <begin position="458"/>
        <end position="485"/>
    </location>
</feature>
<evidence type="ECO:0000256" key="11">
    <source>
        <dbReference type="ARBA" id="ARBA00023242"/>
    </source>
</evidence>
<dbReference type="CDD" id="cd07765">
    <property type="entry name" value="KRAB_A-box"/>
    <property type="match status" value="1"/>
</dbReference>
<dbReference type="SMART" id="SM00355">
    <property type="entry name" value="ZnF_C2H2"/>
    <property type="match status" value="12"/>
</dbReference>
<keyword evidence="6 12" id="KW-0863">Zinc-finger</keyword>
<dbReference type="GO" id="GO:0008270">
    <property type="term" value="F:zinc ion binding"/>
    <property type="evidence" value="ECO:0007669"/>
    <property type="project" value="UniProtKB-KW"/>
</dbReference>
<dbReference type="FunFam" id="3.30.160.60:FF:000690">
    <property type="entry name" value="Zinc finger protein 354C"/>
    <property type="match status" value="2"/>
</dbReference>
<dbReference type="SUPFAM" id="SSF109640">
    <property type="entry name" value="KRAB domain (Kruppel-associated box)"/>
    <property type="match status" value="1"/>
</dbReference>
<evidence type="ECO:0000313" key="16">
    <source>
        <dbReference type="EMBL" id="KAF6098282.1"/>
    </source>
</evidence>
<dbReference type="PROSITE" id="PS00028">
    <property type="entry name" value="ZINC_FINGER_C2H2_1"/>
    <property type="match status" value="12"/>
</dbReference>
<dbReference type="FunFam" id="3.30.160.60:FF:000101">
    <property type="entry name" value="zinc finger protein 436 isoform X1"/>
    <property type="match status" value="1"/>
</dbReference>
<feature type="region of interest" description="Disordered" evidence="13">
    <location>
        <begin position="42"/>
        <end position="76"/>
    </location>
</feature>
<dbReference type="SMART" id="SM00349">
    <property type="entry name" value="KRAB"/>
    <property type="match status" value="1"/>
</dbReference>
<evidence type="ECO:0000256" key="10">
    <source>
        <dbReference type="ARBA" id="ARBA00023163"/>
    </source>
</evidence>
<evidence type="ECO:0000256" key="3">
    <source>
        <dbReference type="ARBA" id="ARBA00006991"/>
    </source>
</evidence>
<feature type="domain" description="C2H2-type" evidence="14">
    <location>
        <begin position="346"/>
        <end position="373"/>
    </location>
</feature>
<dbReference type="FunFam" id="3.30.160.60:FF:000737">
    <property type="entry name" value="Zinc finger protein 565"/>
    <property type="match status" value="1"/>
</dbReference>
<comment type="caution">
    <text evidence="16">The sequence shown here is derived from an EMBL/GenBank/DDBJ whole genome shotgun (WGS) entry which is preliminary data.</text>
</comment>
<dbReference type="GO" id="GO:0003677">
    <property type="term" value="F:DNA binding"/>
    <property type="evidence" value="ECO:0007669"/>
    <property type="project" value="UniProtKB-KW"/>
</dbReference>
<keyword evidence="11" id="KW-0539">Nucleus</keyword>
<dbReference type="FunFam" id="3.30.160.60:FF:004137">
    <property type="match status" value="1"/>
</dbReference>
<dbReference type="InterPro" id="IPR050826">
    <property type="entry name" value="Krueppel_C2H2_ZnFinger"/>
</dbReference>
<dbReference type="Pfam" id="PF01352">
    <property type="entry name" value="KRAB"/>
    <property type="match status" value="1"/>
</dbReference>
<evidence type="ECO:0000256" key="8">
    <source>
        <dbReference type="ARBA" id="ARBA00023015"/>
    </source>
</evidence>
<dbReference type="EMBL" id="JABVXQ010000008">
    <property type="protein sequence ID" value="KAF6098282.1"/>
    <property type="molecule type" value="Genomic_DNA"/>
</dbReference>
<dbReference type="FunFam" id="3.30.160.60:FF:000135">
    <property type="entry name" value="Zinc finger protein 358"/>
    <property type="match status" value="1"/>
</dbReference>
<feature type="domain" description="C2H2-type" evidence="14">
    <location>
        <begin position="570"/>
        <end position="597"/>
    </location>
</feature>
<evidence type="ECO:0000256" key="4">
    <source>
        <dbReference type="ARBA" id="ARBA00022723"/>
    </source>
</evidence>
<dbReference type="FunFam" id="3.30.160.60:FF:000052">
    <property type="entry name" value="zinc finger protein 546 isoform X1"/>
    <property type="match status" value="1"/>
</dbReference>
<accession>A0A833ZT37</accession>
<evidence type="ECO:0000259" key="14">
    <source>
        <dbReference type="PROSITE" id="PS50157"/>
    </source>
</evidence>
<dbReference type="InterPro" id="IPR036236">
    <property type="entry name" value="Znf_C2H2_sf"/>
</dbReference>
<keyword evidence="4" id="KW-0479">Metal-binding</keyword>
<feature type="domain" description="C2H2-type" evidence="14">
    <location>
        <begin position="430"/>
        <end position="457"/>
    </location>
</feature>
<proteinExistence type="inferred from homology"/>
<keyword evidence="5" id="KW-0677">Repeat</keyword>
<dbReference type="FunFam" id="3.30.160.60:FF:000953">
    <property type="entry name" value="Zinc finger protein 691"/>
    <property type="match status" value="1"/>
</dbReference>
<protein>
    <submittedName>
        <fullName evidence="16">Zinc finger protein 454</fullName>
    </submittedName>
</protein>
<feature type="region of interest" description="Disordered" evidence="13">
    <location>
        <begin position="268"/>
        <end position="299"/>
    </location>
</feature>
<keyword evidence="7" id="KW-0862">Zinc</keyword>
<dbReference type="PROSITE" id="PS50157">
    <property type="entry name" value="ZINC_FINGER_C2H2_2"/>
    <property type="match status" value="12"/>
</dbReference>
<organism evidence="16 17">
    <name type="scientific">Phyllostomus discolor</name>
    <name type="common">pale spear-nosed bat</name>
    <dbReference type="NCBI Taxonomy" id="89673"/>
    <lineage>
        <taxon>Eukaryota</taxon>
        <taxon>Metazoa</taxon>
        <taxon>Chordata</taxon>
        <taxon>Craniata</taxon>
        <taxon>Vertebrata</taxon>
        <taxon>Euteleostomi</taxon>
        <taxon>Mammalia</taxon>
        <taxon>Eutheria</taxon>
        <taxon>Laurasiatheria</taxon>
        <taxon>Chiroptera</taxon>
        <taxon>Yangochiroptera</taxon>
        <taxon>Phyllostomidae</taxon>
        <taxon>Phyllostominae</taxon>
        <taxon>Phyllostomus</taxon>
    </lineage>
</organism>
<sequence>MLLSGARCSDVPNFPGSKPEVGFPEKRDDQGWAVEVRAERANARGRGGAGLRRQPGSRLRPGVEGAPGKAVNASGTFGRAVRPTSRLGAVKTPRPSSSRLPYRCVQVSARGLRLCLYLRGLFREEMAVRHLPTTVQEPVTLRDVAVLFTQEEWAQLSPVQRRLYQDVMLENCSHLASLGLLGPKPDLFAQLGKGEEWTSEVASGGFCLDWMPLPVSKKSTLKADIPEEELDQWMIEGRFTSRSHWTCDGPWEWQHESRQVKLHKGVLTAQQTSPVSSDQEWDGSGRRHTMSSSSVQSQGFQSNKKAFECSECGKVFTTSSTLNKHRKIHIEKLSSNPKTLIKEKRYECRECGKAFHQSTHLIHHQRIHTGEKPYECKECGKAFSVSSSLTYHQKIHTGEKPFECNLCGKAFIRNIHLAHHHRIHTGEKPFKCNICDKAFVCRAHLTKHQNIHSGEKPYKCNECGKAFNQSTSFLQHQRIHTGEKPFECNECGKAFRVNSSLTEHQRIHTGEKPYKCNECGKAFRDNSSFARHRKIHTGEKPYRCGLCEKAFRDQSALAQHQRIHTGEKPYTCNICEKAFSDHSALTQHKRIHTREKPYKCKLCEKAFIRSTHLTQHQRTHTGEKPYKCSKCGKAFSQTANLIQHQKHHIGEK</sequence>
<feature type="domain" description="C2H2-type" evidence="14">
    <location>
        <begin position="542"/>
        <end position="569"/>
    </location>
</feature>
<keyword evidence="10" id="KW-0804">Transcription</keyword>
<evidence type="ECO:0000256" key="12">
    <source>
        <dbReference type="PROSITE-ProRule" id="PRU00042"/>
    </source>
</evidence>
<dbReference type="Proteomes" id="UP000664940">
    <property type="component" value="Unassembled WGS sequence"/>
</dbReference>